<dbReference type="STRING" id="50429.A0A2B4R5S5"/>
<evidence type="ECO:0000256" key="1">
    <source>
        <dbReference type="ARBA" id="ARBA00022536"/>
    </source>
</evidence>
<organism evidence="9 10">
    <name type="scientific">Stylophora pistillata</name>
    <name type="common">Smooth cauliflower coral</name>
    <dbReference type="NCBI Taxonomy" id="50429"/>
    <lineage>
        <taxon>Eukaryota</taxon>
        <taxon>Metazoa</taxon>
        <taxon>Cnidaria</taxon>
        <taxon>Anthozoa</taxon>
        <taxon>Hexacorallia</taxon>
        <taxon>Scleractinia</taxon>
        <taxon>Astrocoeniina</taxon>
        <taxon>Pocilloporidae</taxon>
        <taxon>Stylophora</taxon>
    </lineage>
</organism>
<evidence type="ECO:0000256" key="5">
    <source>
        <dbReference type="PROSITE-ProRule" id="PRU00076"/>
    </source>
</evidence>
<name>A0A2B4R5S5_STYPI</name>
<dbReference type="SMART" id="SM00179">
    <property type="entry name" value="EGF_CA"/>
    <property type="match status" value="1"/>
</dbReference>
<dbReference type="SUPFAM" id="SSF57196">
    <property type="entry name" value="EGF/Laminin"/>
    <property type="match status" value="1"/>
</dbReference>
<dbReference type="OrthoDB" id="5974035at2759"/>
<dbReference type="Gene3D" id="2.10.25.10">
    <property type="entry name" value="Laminin"/>
    <property type="match status" value="1"/>
</dbReference>
<dbReference type="InterPro" id="IPR024731">
    <property type="entry name" value="NELL2-like_EGF"/>
</dbReference>
<evidence type="ECO:0000256" key="4">
    <source>
        <dbReference type="ARBA" id="ARBA00023157"/>
    </source>
</evidence>
<dbReference type="PROSITE" id="PS50026">
    <property type="entry name" value="EGF_3"/>
    <property type="match status" value="1"/>
</dbReference>
<dbReference type="GO" id="GO:0070492">
    <property type="term" value="F:oligosaccharide binding"/>
    <property type="evidence" value="ECO:0007669"/>
    <property type="project" value="TreeGrafter"/>
</dbReference>
<feature type="domain" description="TLDc" evidence="8">
    <location>
        <begin position="748"/>
        <end position="877"/>
    </location>
</feature>
<dbReference type="PROSITE" id="PS50948">
    <property type="entry name" value="PAN"/>
    <property type="match status" value="2"/>
</dbReference>
<dbReference type="GO" id="GO:0005509">
    <property type="term" value="F:calcium ion binding"/>
    <property type="evidence" value="ECO:0007669"/>
    <property type="project" value="InterPro"/>
</dbReference>
<keyword evidence="4" id="KW-1015">Disulfide bond</keyword>
<sequence length="877" mass="98071">MCPGLSVDLRQIDDSRKTAIIKKELTRLNIDVACLQETRLADSGSLRESGYTFFWQGLSQDEPRQHGVGFAVRNSLLATTETLTGGSERILVLRMKTSTGYFKCKELHKVSWRHSRSRHWHKLDLVITRRADLSSVLHTRSYHSADCDTDHSLVGSKIRLKPCKIYHAKTKGCPRINTCATADPAKAQSFVETLQKKLAVFSDANAQQCSVGGVSKLGMMLQRHIFKRITGASLGDVCYHECTADVRCQSFNYVFTQETCELNNRTKEARPEDYVPNVERYYFKRDLNRVPLGSIPELAAETCQEIKLSEGGQAVSGKYWFSSIVPAKTVLAPCDMKTEDVDECNSTIPVCDINAKCVNTISSHSCKCKAGFTGNGKKCIAIKWVRKQMSALKRAAETSLGIAKGLVNVRNATFAAALKRMVLPKLSYIAVVVFICKVFSSANAQQCSVGEVSKLDMMLQRHIFKRITGASLGDVCYHECAADVRCQSFNYVFTQNICELENRTKEARPENYVPNAERYYFKRHLNRVPLGSIPELPAETCKEIKMSEGGQAISGKYWFTSIVPTKTVLAPCDMKTDDTADLQEDLYRLEDWQQTWKMEFNPSKCKIMCFTTKRDPPKREYVFCGQILEEVESHPYLGATFAAALKRMILPKLYYIAVVVLICKVFSSANAQQCSVGEVSKLVPLGSIPELPAETCKEIKMSEGGQAVSGKYWFTSIVPTKTVLAPCDMKTEGGLGASHILGGLDRNKYLGKLISYLDPVLPSTSRTDFLRCWHAKTDGWATSTFHTNCDGRGPTVTIIKVNNYIFGGYTDVSWGGGLGLSDILRSLDYNKYLKMLFSYLDPVLISKERSRTITEWNKLPKETVSSQSLRIVKSKLT</sequence>
<feature type="domain" description="Apple" evidence="7">
    <location>
        <begin position="209"/>
        <end position="287"/>
    </location>
</feature>
<dbReference type="Pfam" id="PF12947">
    <property type="entry name" value="EGF_3"/>
    <property type="match status" value="1"/>
</dbReference>
<reference evidence="10" key="1">
    <citation type="journal article" date="2017" name="bioRxiv">
        <title>Comparative analysis of the genomes of Stylophora pistillata and Acropora digitifera provides evidence for extensive differences between species of corals.</title>
        <authorList>
            <person name="Voolstra C.R."/>
            <person name="Li Y."/>
            <person name="Liew Y.J."/>
            <person name="Baumgarten S."/>
            <person name="Zoccola D."/>
            <person name="Flot J.-F."/>
            <person name="Tambutte S."/>
            <person name="Allemand D."/>
            <person name="Aranda M."/>
        </authorList>
    </citation>
    <scope>NUCLEOTIDE SEQUENCE [LARGE SCALE GENOMIC DNA]</scope>
</reference>
<keyword evidence="3" id="KW-0677">Repeat</keyword>
<dbReference type="InterPro" id="IPR000742">
    <property type="entry name" value="EGF"/>
</dbReference>
<keyword evidence="2" id="KW-0732">Signal</keyword>
<comment type="caution">
    <text evidence="5">Lacks conserved residue(s) required for the propagation of feature annotation.</text>
</comment>
<dbReference type="SUPFAM" id="SSF57414">
    <property type="entry name" value="Hairpin loop containing domain-like"/>
    <property type="match status" value="1"/>
</dbReference>
<dbReference type="CDD" id="cd00054">
    <property type="entry name" value="EGF_CA"/>
    <property type="match status" value="1"/>
</dbReference>
<dbReference type="InterPro" id="IPR003609">
    <property type="entry name" value="Pan_app"/>
</dbReference>
<dbReference type="EMBL" id="LSMT01001544">
    <property type="protein sequence ID" value="PFX12163.1"/>
    <property type="molecule type" value="Genomic_DNA"/>
</dbReference>
<dbReference type="Proteomes" id="UP000225706">
    <property type="component" value="Unassembled WGS sequence"/>
</dbReference>
<gene>
    <name evidence="9" type="primary">FBN1</name>
    <name evidence="9" type="ORF">AWC38_SpisGene23922</name>
</gene>
<dbReference type="PANTHER" id="PTHR16146">
    <property type="entry name" value="INTELECTIN"/>
    <property type="match status" value="1"/>
</dbReference>
<proteinExistence type="predicted"/>
<dbReference type="SMART" id="SM00181">
    <property type="entry name" value="EGF"/>
    <property type="match status" value="1"/>
</dbReference>
<evidence type="ECO:0000259" key="6">
    <source>
        <dbReference type="PROSITE" id="PS50026"/>
    </source>
</evidence>
<keyword evidence="1 5" id="KW-0245">EGF-like domain</keyword>
<evidence type="ECO:0000256" key="2">
    <source>
        <dbReference type="ARBA" id="ARBA00022729"/>
    </source>
</evidence>
<evidence type="ECO:0000259" key="7">
    <source>
        <dbReference type="PROSITE" id="PS50948"/>
    </source>
</evidence>
<evidence type="ECO:0000313" key="10">
    <source>
        <dbReference type="Proteomes" id="UP000225706"/>
    </source>
</evidence>
<dbReference type="PROSITE" id="PS01186">
    <property type="entry name" value="EGF_2"/>
    <property type="match status" value="1"/>
</dbReference>
<evidence type="ECO:0000256" key="3">
    <source>
        <dbReference type="ARBA" id="ARBA00022737"/>
    </source>
</evidence>
<dbReference type="PROSITE" id="PS51886">
    <property type="entry name" value="TLDC"/>
    <property type="match status" value="1"/>
</dbReference>
<dbReference type="AlphaFoldDB" id="A0A2B4R5S5"/>
<feature type="domain" description="EGF-like" evidence="6">
    <location>
        <begin position="340"/>
        <end position="380"/>
    </location>
</feature>
<dbReference type="Gene3D" id="3.60.10.10">
    <property type="entry name" value="Endonuclease/exonuclease/phosphatase"/>
    <property type="match status" value="1"/>
</dbReference>
<feature type="domain" description="Apple" evidence="7">
    <location>
        <begin position="447"/>
        <end position="525"/>
    </location>
</feature>
<protein>
    <submittedName>
        <fullName evidence="9">Fibrillin-1</fullName>
    </submittedName>
</protein>
<dbReference type="InterPro" id="IPR036691">
    <property type="entry name" value="Endo/exonu/phosph_ase_sf"/>
</dbReference>
<evidence type="ECO:0000259" key="8">
    <source>
        <dbReference type="PROSITE" id="PS51886"/>
    </source>
</evidence>
<comment type="caution">
    <text evidence="9">The sequence shown here is derived from an EMBL/GenBank/DDBJ whole genome shotgun (WGS) entry which is preliminary data.</text>
</comment>
<dbReference type="InterPro" id="IPR006571">
    <property type="entry name" value="TLDc_dom"/>
</dbReference>
<dbReference type="Pfam" id="PF00024">
    <property type="entry name" value="PAN_1"/>
    <property type="match status" value="1"/>
</dbReference>
<evidence type="ECO:0000313" key="9">
    <source>
        <dbReference type="EMBL" id="PFX12163.1"/>
    </source>
</evidence>
<dbReference type="FunFam" id="2.10.25.10:FF:000038">
    <property type="entry name" value="Fibrillin 2"/>
    <property type="match status" value="1"/>
</dbReference>
<accession>A0A2B4R5S5</accession>
<dbReference type="Pfam" id="PF07534">
    <property type="entry name" value="TLD"/>
    <property type="match status" value="1"/>
</dbReference>
<dbReference type="SUPFAM" id="SSF56219">
    <property type="entry name" value="DNase I-like"/>
    <property type="match status" value="1"/>
</dbReference>
<dbReference type="InterPro" id="IPR001881">
    <property type="entry name" value="EGF-like_Ca-bd_dom"/>
</dbReference>
<dbReference type="GO" id="GO:0005615">
    <property type="term" value="C:extracellular space"/>
    <property type="evidence" value="ECO:0007669"/>
    <property type="project" value="TreeGrafter"/>
</dbReference>
<keyword evidence="10" id="KW-1185">Reference proteome</keyword>
<dbReference type="PANTHER" id="PTHR16146:SF46">
    <property type="entry name" value="INTELECTIN-1A-RELATED"/>
    <property type="match status" value="1"/>
</dbReference>